<proteinExistence type="predicted"/>
<dbReference type="PROSITE" id="PS51318">
    <property type="entry name" value="TAT"/>
    <property type="match status" value="1"/>
</dbReference>
<comment type="caution">
    <text evidence="5">The sequence shown here is derived from an EMBL/GenBank/DDBJ whole genome shotgun (WGS) entry which is preliminary data.</text>
</comment>
<dbReference type="InterPro" id="IPR006311">
    <property type="entry name" value="TAT_signal"/>
</dbReference>
<evidence type="ECO:0000256" key="2">
    <source>
        <dbReference type="ARBA" id="ARBA00023002"/>
    </source>
</evidence>
<dbReference type="CDD" id="cd13906">
    <property type="entry name" value="CuRO_3_CumA_like"/>
    <property type="match status" value="1"/>
</dbReference>
<dbReference type="EMBL" id="NDXW01000001">
    <property type="protein sequence ID" value="RDH43635.1"/>
    <property type="molecule type" value="Genomic_DNA"/>
</dbReference>
<dbReference type="Gene3D" id="2.60.40.420">
    <property type="entry name" value="Cupredoxins - blue copper proteins"/>
    <property type="match status" value="3"/>
</dbReference>
<dbReference type="GO" id="GO:0005507">
    <property type="term" value="F:copper ion binding"/>
    <property type="evidence" value="ECO:0007669"/>
    <property type="project" value="InterPro"/>
</dbReference>
<reference evidence="5 6" key="1">
    <citation type="submission" date="2017-04" db="EMBL/GenBank/DDBJ databases">
        <title>Draft genome sequence of Zooshikella ganghwensis VG4 isolated from Red Sea sediments.</title>
        <authorList>
            <person name="Rehman Z."/>
            <person name="Alam I."/>
            <person name="Kamau A."/>
            <person name="Bajic V."/>
            <person name="Leiknes T."/>
        </authorList>
    </citation>
    <scope>NUCLEOTIDE SEQUENCE [LARGE SCALE GENOMIC DNA]</scope>
    <source>
        <strain evidence="5 6">VG4</strain>
    </source>
</reference>
<feature type="domain" description="Plastocyanin-like" evidence="3">
    <location>
        <begin position="351"/>
        <end position="464"/>
    </location>
</feature>
<protein>
    <submittedName>
        <fullName evidence="5">Multicopper oxidase family protein</fullName>
    </submittedName>
</protein>
<dbReference type="Proteomes" id="UP000257039">
    <property type="component" value="Unassembled WGS sequence"/>
</dbReference>
<accession>A0A4P9VK17</accession>
<dbReference type="InterPro" id="IPR045087">
    <property type="entry name" value="Cu-oxidase_fam"/>
</dbReference>
<evidence type="ECO:0000313" key="5">
    <source>
        <dbReference type="EMBL" id="RDH43635.1"/>
    </source>
</evidence>
<evidence type="ECO:0000259" key="3">
    <source>
        <dbReference type="Pfam" id="PF07731"/>
    </source>
</evidence>
<gene>
    <name evidence="5" type="ORF">B9G39_09365</name>
</gene>
<dbReference type="InterPro" id="IPR002355">
    <property type="entry name" value="Cu_oxidase_Cu_BS"/>
</dbReference>
<evidence type="ECO:0000256" key="1">
    <source>
        <dbReference type="ARBA" id="ARBA00022723"/>
    </source>
</evidence>
<dbReference type="GO" id="GO:0016491">
    <property type="term" value="F:oxidoreductase activity"/>
    <property type="evidence" value="ECO:0007669"/>
    <property type="project" value="UniProtKB-KW"/>
</dbReference>
<dbReference type="AlphaFoldDB" id="A0A4P9VK17"/>
<dbReference type="Pfam" id="PF07731">
    <property type="entry name" value="Cu-oxidase_2"/>
    <property type="match status" value="1"/>
</dbReference>
<keyword evidence="1" id="KW-0479">Metal-binding</keyword>
<dbReference type="SUPFAM" id="SSF49503">
    <property type="entry name" value="Cupredoxins"/>
    <property type="match status" value="3"/>
</dbReference>
<dbReference type="PANTHER" id="PTHR11709">
    <property type="entry name" value="MULTI-COPPER OXIDASE"/>
    <property type="match status" value="1"/>
</dbReference>
<dbReference type="InterPro" id="IPR011706">
    <property type="entry name" value="Cu-oxidase_C"/>
</dbReference>
<keyword evidence="2" id="KW-0560">Oxidoreductase</keyword>
<name>A0A4P9VK17_9GAMM</name>
<dbReference type="FunFam" id="2.60.40.420:FF:000088">
    <property type="entry name" value="Multicopper oxidase, putative"/>
    <property type="match status" value="1"/>
</dbReference>
<feature type="domain" description="Plastocyanin-like" evidence="4">
    <location>
        <begin position="44"/>
        <end position="155"/>
    </location>
</feature>
<keyword evidence="6" id="KW-1185">Reference proteome</keyword>
<dbReference type="InterPro" id="IPR008972">
    <property type="entry name" value="Cupredoxin"/>
</dbReference>
<dbReference type="Pfam" id="PF07732">
    <property type="entry name" value="Cu-oxidase_3"/>
    <property type="match status" value="1"/>
</dbReference>
<dbReference type="CDD" id="cd13861">
    <property type="entry name" value="CuRO_1_CumA_like"/>
    <property type="match status" value="1"/>
</dbReference>
<evidence type="ECO:0000313" key="6">
    <source>
        <dbReference type="Proteomes" id="UP000257039"/>
    </source>
</evidence>
<sequence>MSISRRQFIKSTIATSLMSQLPVKLWADDSSPHYDYILTAEPAEINLIAEAATAAWGFNGQFPAPVLYAQQDQPIRIKFINKLNEPTTIHWHGLRIPIAMDGVPFLSQPPIPPGGSFIYEFTPPDAGTFWYHPHMNSTEQLGRGLVGAFVVRERQAQAFAEDITCVLKNWHIDQQGQIKRLSIPRYAARMGTPGRWPTVNGLHKPSFDVPAGEWVRLRLLNVDNTLTYRLHIPNAQAYILAIDGCPLATPRPLTEHAMGPGMRLDLGFIAPSKGTSWEVWHGEHYPLMSLHSIVSSQVSKTPLPNTLSEGQHSVPSLPMNPIPKPDLENAEKVNFIFEWAGALTPTAQQKKGKHTFWTINKRAWEGMSKNSIPAPLATLKRGKSYIFTLKNITQYHHPIHLHGHSFTVLTSDKRKIIPYQTDTVLLGKNESAQIAFVADNPGRWMFHCHVIDHMKTGLMGYVTVT</sequence>
<evidence type="ECO:0000259" key="4">
    <source>
        <dbReference type="Pfam" id="PF07732"/>
    </source>
</evidence>
<dbReference type="PANTHER" id="PTHR11709:SF2">
    <property type="entry name" value="MULTICOPPER OXIDASE LPR1"/>
    <property type="match status" value="1"/>
</dbReference>
<dbReference type="InterPro" id="IPR033138">
    <property type="entry name" value="Cu_oxidase_CS"/>
</dbReference>
<dbReference type="RefSeq" id="WP_094786916.1">
    <property type="nucleotide sequence ID" value="NZ_NDXW01000001.1"/>
</dbReference>
<dbReference type="PROSITE" id="PS00080">
    <property type="entry name" value="MULTICOPPER_OXIDASE2"/>
    <property type="match status" value="1"/>
</dbReference>
<organism evidence="5 6">
    <name type="scientific">Zooshikella ganghwensis</name>
    <dbReference type="NCBI Taxonomy" id="202772"/>
    <lineage>
        <taxon>Bacteria</taxon>
        <taxon>Pseudomonadati</taxon>
        <taxon>Pseudomonadota</taxon>
        <taxon>Gammaproteobacteria</taxon>
        <taxon>Oceanospirillales</taxon>
        <taxon>Zooshikellaceae</taxon>
        <taxon>Zooshikella</taxon>
    </lineage>
</organism>
<dbReference type="GO" id="GO:0030288">
    <property type="term" value="C:outer membrane-bounded periplasmic space"/>
    <property type="evidence" value="ECO:0007669"/>
    <property type="project" value="TreeGrafter"/>
</dbReference>
<dbReference type="InterPro" id="IPR011707">
    <property type="entry name" value="Cu-oxidase-like_N"/>
</dbReference>
<dbReference type="PROSITE" id="PS00079">
    <property type="entry name" value="MULTICOPPER_OXIDASE1"/>
    <property type="match status" value="1"/>
</dbReference>